<evidence type="ECO:0000256" key="1">
    <source>
        <dbReference type="SAM" id="Phobius"/>
    </source>
</evidence>
<proteinExistence type="predicted"/>
<keyword evidence="1" id="KW-0812">Transmembrane</keyword>
<keyword evidence="1" id="KW-1133">Transmembrane helix</keyword>
<feature type="transmembrane region" description="Helical" evidence="1">
    <location>
        <begin position="254"/>
        <end position="271"/>
    </location>
</feature>
<accession>A0A8W7PKS3</accession>
<keyword evidence="1" id="KW-0472">Membrane</keyword>
<sequence length="273" mass="30502">MARFAAWLPFAALESPSAKCTNSTERRPIAHFSSPRLKWGRIKMTGQPMKMKATDCVSVLASFRTAGTSYAVQCTEQKGIALKWIKPFALCGDVYGVAEGEHPDVLEMHFPLCLEGNCLIACASATVSHVNITFEWCAHRAVPALLLPDRIHGLDLTVDWDNESVTFYGCSKGYRVEFEIGRNVSCIEAACQQIILYASEKSKLPEPYSFHPAYNSGVGLTREKLPAHRVSPLLYRSVRKGHQRRADVVAIHPNLWLIGSFTSFTWVFYLCRS</sequence>
<reference evidence="2" key="1">
    <citation type="submission" date="2022-08" db="UniProtKB">
        <authorList>
            <consortium name="EnsemblMetazoa"/>
        </authorList>
    </citation>
    <scope>IDENTIFICATION</scope>
</reference>
<evidence type="ECO:0000313" key="2">
    <source>
        <dbReference type="EnsemblMetazoa" id="ACOM033437-PA.1"/>
    </source>
</evidence>
<protein>
    <submittedName>
        <fullName evidence="2">Uncharacterized protein</fullName>
    </submittedName>
</protein>
<organism evidence="2">
    <name type="scientific">Anopheles coluzzii</name>
    <name type="common">African malaria mosquito</name>
    <dbReference type="NCBI Taxonomy" id="1518534"/>
    <lineage>
        <taxon>Eukaryota</taxon>
        <taxon>Metazoa</taxon>
        <taxon>Ecdysozoa</taxon>
        <taxon>Arthropoda</taxon>
        <taxon>Hexapoda</taxon>
        <taxon>Insecta</taxon>
        <taxon>Pterygota</taxon>
        <taxon>Neoptera</taxon>
        <taxon>Endopterygota</taxon>
        <taxon>Diptera</taxon>
        <taxon>Nematocera</taxon>
        <taxon>Culicoidea</taxon>
        <taxon>Culicidae</taxon>
        <taxon>Anophelinae</taxon>
        <taxon>Anopheles</taxon>
    </lineage>
</organism>
<name>A0A8W7PKS3_ANOCL</name>
<dbReference type="Proteomes" id="UP000075882">
    <property type="component" value="Unassembled WGS sequence"/>
</dbReference>
<dbReference type="EnsemblMetazoa" id="ACOM033437-RA">
    <property type="protein sequence ID" value="ACOM033437-PA.1"/>
    <property type="gene ID" value="ACOM033437"/>
</dbReference>
<dbReference type="AlphaFoldDB" id="A0A8W7PKS3"/>